<protein>
    <recommendedName>
        <fullName evidence="2">SGNH hydrolase-type esterase domain-containing protein</fullName>
    </recommendedName>
</protein>
<evidence type="ECO:0000256" key="1">
    <source>
        <dbReference type="SAM" id="SignalP"/>
    </source>
</evidence>
<dbReference type="AlphaFoldDB" id="A0A814DUA2"/>
<feature type="domain" description="SGNH hydrolase-type esterase" evidence="2">
    <location>
        <begin position="28"/>
        <end position="218"/>
    </location>
</feature>
<gene>
    <name evidence="3" type="ORF">XAT740_LOCUS11114</name>
</gene>
<dbReference type="Proteomes" id="UP000663828">
    <property type="component" value="Unassembled WGS sequence"/>
</dbReference>
<dbReference type="InterPro" id="IPR013830">
    <property type="entry name" value="SGNH_hydro"/>
</dbReference>
<evidence type="ECO:0000313" key="3">
    <source>
        <dbReference type="EMBL" id="CAF0959749.1"/>
    </source>
</evidence>
<keyword evidence="4" id="KW-1185">Reference proteome</keyword>
<organism evidence="3 4">
    <name type="scientific">Adineta ricciae</name>
    <name type="common">Rotifer</name>
    <dbReference type="NCBI Taxonomy" id="249248"/>
    <lineage>
        <taxon>Eukaryota</taxon>
        <taxon>Metazoa</taxon>
        <taxon>Spiralia</taxon>
        <taxon>Gnathifera</taxon>
        <taxon>Rotifera</taxon>
        <taxon>Eurotatoria</taxon>
        <taxon>Bdelloidea</taxon>
        <taxon>Adinetida</taxon>
        <taxon>Adinetidae</taxon>
        <taxon>Adineta</taxon>
    </lineage>
</organism>
<sequence>MLTPFFACFILNLIVVSQQQSNNLILGFGDSYTSGGGGSGSYPIVAGKLLNWQAKNFAVGGSKMNNIPAQLAKAGAALNNATHIVFTTGGNDLGVANSLQAIIINNNYPAVADKTISLKPQLVSTYKLIKASVRPSTKIYAVPYVDFISRGNKIPNEYDAHRLMDLLSDTVKAAAEEAGIGFIEAVKTAFAGHEMYSADPYSAGLTGSGAAHPNAKGYSKIGEVVADYIKKN</sequence>
<name>A0A814DUA2_ADIRI</name>
<dbReference type="Gene3D" id="3.40.50.1110">
    <property type="entry name" value="SGNH hydrolase"/>
    <property type="match status" value="1"/>
</dbReference>
<evidence type="ECO:0000313" key="4">
    <source>
        <dbReference type="Proteomes" id="UP000663828"/>
    </source>
</evidence>
<dbReference type="EMBL" id="CAJNOR010000604">
    <property type="protein sequence ID" value="CAF0959749.1"/>
    <property type="molecule type" value="Genomic_DNA"/>
</dbReference>
<accession>A0A814DUA2</accession>
<dbReference type="InterPro" id="IPR036514">
    <property type="entry name" value="SGNH_hydro_sf"/>
</dbReference>
<evidence type="ECO:0000259" key="2">
    <source>
        <dbReference type="Pfam" id="PF13472"/>
    </source>
</evidence>
<reference evidence="3" key="1">
    <citation type="submission" date="2021-02" db="EMBL/GenBank/DDBJ databases">
        <authorList>
            <person name="Nowell W R."/>
        </authorList>
    </citation>
    <scope>NUCLEOTIDE SEQUENCE</scope>
</reference>
<keyword evidence="1" id="KW-0732">Signal</keyword>
<comment type="caution">
    <text evidence="3">The sequence shown here is derived from an EMBL/GenBank/DDBJ whole genome shotgun (WGS) entry which is preliminary data.</text>
</comment>
<dbReference type="SUPFAM" id="SSF52266">
    <property type="entry name" value="SGNH hydrolase"/>
    <property type="match status" value="1"/>
</dbReference>
<dbReference type="Pfam" id="PF13472">
    <property type="entry name" value="Lipase_GDSL_2"/>
    <property type="match status" value="1"/>
</dbReference>
<feature type="chain" id="PRO_5032470613" description="SGNH hydrolase-type esterase domain-containing protein" evidence="1">
    <location>
        <begin position="20"/>
        <end position="232"/>
    </location>
</feature>
<feature type="signal peptide" evidence="1">
    <location>
        <begin position="1"/>
        <end position="19"/>
    </location>
</feature>
<proteinExistence type="predicted"/>